<gene>
    <name evidence="2" type="ORF">YK48G_18900</name>
</gene>
<keyword evidence="1" id="KW-0732">Signal</keyword>
<keyword evidence="3" id="KW-1185">Reference proteome</keyword>
<accession>A0ABQ3VZY2</accession>
<protein>
    <submittedName>
        <fullName evidence="2">Uncharacterized protein</fullName>
    </submittedName>
</protein>
<proteinExistence type="predicted"/>
<feature type="chain" id="PRO_5045081965" evidence="1">
    <location>
        <begin position="31"/>
        <end position="263"/>
    </location>
</feature>
<evidence type="ECO:0000256" key="1">
    <source>
        <dbReference type="SAM" id="SignalP"/>
    </source>
</evidence>
<feature type="signal peptide" evidence="1">
    <location>
        <begin position="1"/>
        <end position="30"/>
    </location>
</feature>
<comment type="caution">
    <text evidence="2">The sequence shown here is derived from an EMBL/GenBank/DDBJ whole genome shotgun (WGS) entry which is preliminary data.</text>
</comment>
<dbReference type="RefSeq" id="WP_203630461.1">
    <property type="nucleotide sequence ID" value="NZ_BNJR01000016.1"/>
</dbReference>
<dbReference type="Proteomes" id="UP000604765">
    <property type="component" value="Unassembled WGS sequence"/>
</dbReference>
<evidence type="ECO:0000313" key="3">
    <source>
        <dbReference type="Proteomes" id="UP000604765"/>
    </source>
</evidence>
<reference evidence="2 3" key="1">
    <citation type="journal article" date="2021" name="Int. J. Syst. Evol. Microbiol.">
        <title>Lentilactobacillus fungorum sp. nov., isolated from spent mushroom substrates.</title>
        <authorList>
            <person name="Tohno M."/>
            <person name="Tanizawa Y."/>
            <person name="Kojima Y."/>
            <person name="Sakamoto M."/>
            <person name="Ohkuma M."/>
            <person name="Kobayashi H."/>
        </authorList>
    </citation>
    <scope>NUCLEOTIDE SEQUENCE [LARGE SCALE GENOMIC DNA]</scope>
    <source>
        <strain evidence="2 3">YK48G</strain>
    </source>
</reference>
<sequence length="263" mass="31049">MVKKVKRVLEAFTLSAVILFTNSIPNNARAATWHNGTPKCFRGNWHEKRVHFPFGQNDPKEYWHYGTYSFTRSTFRYDMNTAYHSGRVSWTTKKHRITGDGGYHAQYKKQNGLYYFRAKAIGQKGWIYSYFKYQGYRLQPWSTPTESTTAYVYRYGIHSTFPSYALGYWHTQKKHGVTLWLHGKYFEMRNSGWQNHGGKKTRYDWYYGPIKRKRFSNRDVVWVAGRKGVNSISFALHWSNKKHALYSGHSNGSKWERLYPGVG</sequence>
<dbReference type="EMBL" id="BNJR01000016">
    <property type="protein sequence ID" value="GHP14465.1"/>
    <property type="molecule type" value="Genomic_DNA"/>
</dbReference>
<organism evidence="2 3">
    <name type="scientific">Lentilactobacillus fungorum</name>
    <dbReference type="NCBI Taxonomy" id="2201250"/>
    <lineage>
        <taxon>Bacteria</taxon>
        <taxon>Bacillati</taxon>
        <taxon>Bacillota</taxon>
        <taxon>Bacilli</taxon>
        <taxon>Lactobacillales</taxon>
        <taxon>Lactobacillaceae</taxon>
        <taxon>Lentilactobacillus</taxon>
    </lineage>
</organism>
<evidence type="ECO:0000313" key="2">
    <source>
        <dbReference type="EMBL" id="GHP14465.1"/>
    </source>
</evidence>
<name>A0ABQ3VZY2_9LACO</name>